<dbReference type="OrthoDB" id="5193907at2"/>
<name>A0A4R1HVD8_PSEEN</name>
<dbReference type="SUPFAM" id="SSF47598">
    <property type="entry name" value="Ribbon-helix-helix"/>
    <property type="match status" value="1"/>
</dbReference>
<keyword evidence="2" id="KW-1185">Reference proteome</keyword>
<protein>
    <recommendedName>
        <fullName evidence="3">HicB-like protein involved in pilus formation</fullName>
    </recommendedName>
</protein>
<comment type="caution">
    <text evidence="1">The sequence shown here is derived from an EMBL/GenBank/DDBJ whole genome shotgun (WGS) entry which is preliminary data.</text>
</comment>
<gene>
    <name evidence="1" type="ORF">EV378_5428</name>
</gene>
<dbReference type="EMBL" id="SMFZ01000002">
    <property type="protein sequence ID" value="TCK21442.1"/>
    <property type="molecule type" value="Genomic_DNA"/>
</dbReference>
<dbReference type="AlphaFoldDB" id="A0A4R1HVD8"/>
<dbReference type="InterPro" id="IPR010985">
    <property type="entry name" value="Ribbon_hlx_hlx"/>
</dbReference>
<dbReference type="GO" id="GO:0006355">
    <property type="term" value="P:regulation of DNA-templated transcription"/>
    <property type="evidence" value="ECO:0007669"/>
    <property type="project" value="InterPro"/>
</dbReference>
<evidence type="ECO:0000313" key="1">
    <source>
        <dbReference type="EMBL" id="TCK21442.1"/>
    </source>
</evidence>
<organism evidence="1 2">
    <name type="scientific">Pseudonocardia endophytica</name>
    <dbReference type="NCBI Taxonomy" id="401976"/>
    <lineage>
        <taxon>Bacteria</taxon>
        <taxon>Bacillati</taxon>
        <taxon>Actinomycetota</taxon>
        <taxon>Actinomycetes</taxon>
        <taxon>Pseudonocardiales</taxon>
        <taxon>Pseudonocardiaceae</taxon>
        <taxon>Pseudonocardia</taxon>
    </lineage>
</organism>
<proteinExistence type="predicted"/>
<reference evidence="1 2" key="1">
    <citation type="submission" date="2019-03" db="EMBL/GenBank/DDBJ databases">
        <title>Sequencing the genomes of 1000 actinobacteria strains.</title>
        <authorList>
            <person name="Klenk H.-P."/>
        </authorList>
    </citation>
    <scope>NUCLEOTIDE SEQUENCE [LARGE SCALE GENOMIC DNA]</scope>
    <source>
        <strain evidence="1 2">DSM 44969</strain>
    </source>
</reference>
<dbReference type="RefSeq" id="WP_132430192.1">
    <property type="nucleotide sequence ID" value="NZ_SMFZ01000002.1"/>
</dbReference>
<evidence type="ECO:0000313" key="2">
    <source>
        <dbReference type="Proteomes" id="UP000295560"/>
    </source>
</evidence>
<accession>A0A4R1HVD8</accession>
<sequence>MELDGYVDRLRTEFAAISEVAGDDVREVAERLVGPLDSAVRLVLLEALTAAADEITLELVPGSVHLRLRGSSPDFVVTTAAAPATAAPAATTPAPPAAATEGDNGAVARINFRPPESLKNRIEEAAGRDGLSVNTWLTRVATAALDQPAPHAPPSGRAGRVGWFG</sequence>
<dbReference type="Proteomes" id="UP000295560">
    <property type="component" value="Unassembled WGS sequence"/>
</dbReference>
<evidence type="ECO:0008006" key="3">
    <source>
        <dbReference type="Google" id="ProtNLM"/>
    </source>
</evidence>